<dbReference type="Gene3D" id="3.30.110.10">
    <property type="entry name" value="Translation initiation factor 3 (IF-3), C-terminal domain"/>
    <property type="match status" value="1"/>
</dbReference>
<keyword evidence="3" id="KW-0648">Protein biosynthesis</keyword>
<evidence type="ECO:0000259" key="5">
    <source>
        <dbReference type="Pfam" id="PF00707"/>
    </source>
</evidence>
<organism evidence="7 8">
    <name type="scientific">Candidatus Roizmanbacteria bacterium CG10_big_fil_rev_8_21_14_0_10_39_6</name>
    <dbReference type="NCBI Taxonomy" id="1974853"/>
    <lineage>
        <taxon>Bacteria</taxon>
        <taxon>Candidatus Roizmaniibacteriota</taxon>
    </lineage>
</organism>
<dbReference type="InterPro" id="IPR036788">
    <property type="entry name" value="T_IF-3_C_sf"/>
</dbReference>
<gene>
    <name evidence="7" type="primary">infC</name>
    <name evidence="7" type="ORF">COU88_00615</name>
</gene>
<dbReference type="NCBIfam" id="TIGR00168">
    <property type="entry name" value="infC"/>
    <property type="match status" value="1"/>
</dbReference>
<dbReference type="PANTHER" id="PTHR10938">
    <property type="entry name" value="TRANSLATION INITIATION FACTOR IF-3"/>
    <property type="match status" value="1"/>
</dbReference>
<dbReference type="GO" id="GO:0003743">
    <property type="term" value="F:translation initiation factor activity"/>
    <property type="evidence" value="ECO:0007669"/>
    <property type="project" value="UniProtKB-UniRule"/>
</dbReference>
<dbReference type="GO" id="GO:0005737">
    <property type="term" value="C:cytoplasm"/>
    <property type="evidence" value="ECO:0007669"/>
    <property type="project" value="UniProtKB-ARBA"/>
</dbReference>
<dbReference type="InterPro" id="IPR019814">
    <property type="entry name" value="Translation_initiation_fac_3_N"/>
</dbReference>
<reference evidence="8" key="1">
    <citation type="submission" date="2017-09" db="EMBL/GenBank/DDBJ databases">
        <title>Depth-based differentiation of microbial function through sediment-hosted aquifers and enrichment of novel symbionts in the deep terrestrial subsurface.</title>
        <authorList>
            <person name="Probst A.J."/>
            <person name="Ladd B."/>
            <person name="Jarett J.K."/>
            <person name="Geller-Mcgrath D.E."/>
            <person name="Sieber C.M.K."/>
            <person name="Emerson J.B."/>
            <person name="Anantharaman K."/>
            <person name="Thomas B.C."/>
            <person name="Malmstrom R."/>
            <person name="Stieglmeier M."/>
            <person name="Klingl A."/>
            <person name="Woyke T."/>
            <person name="Ryan C.M."/>
            <person name="Banfield J.F."/>
        </authorList>
    </citation>
    <scope>NUCLEOTIDE SEQUENCE [LARGE SCALE GENOMIC DNA]</scope>
</reference>
<evidence type="ECO:0000313" key="8">
    <source>
        <dbReference type="Proteomes" id="UP000229554"/>
    </source>
</evidence>
<evidence type="ECO:0000259" key="6">
    <source>
        <dbReference type="Pfam" id="PF05198"/>
    </source>
</evidence>
<dbReference type="SUPFAM" id="SSF55200">
    <property type="entry name" value="Translation initiation factor IF3, C-terminal domain"/>
    <property type="match status" value="1"/>
</dbReference>
<proteinExistence type="inferred from homology"/>
<comment type="caution">
    <text evidence="7">The sequence shown here is derived from an EMBL/GenBank/DDBJ whole genome shotgun (WGS) entry which is preliminary data.</text>
</comment>
<evidence type="ECO:0000313" key="7">
    <source>
        <dbReference type="EMBL" id="PJE63240.1"/>
    </source>
</evidence>
<dbReference type="PANTHER" id="PTHR10938:SF0">
    <property type="entry name" value="TRANSLATION INITIATION FACTOR IF-3, MITOCHONDRIAL"/>
    <property type="match status" value="1"/>
</dbReference>
<dbReference type="InterPro" id="IPR001288">
    <property type="entry name" value="Translation_initiation_fac_3"/>
</dbReference>
<comment type="similarity">
    <text evidence="1">Belongs to the IF-3 family.</text>
</comment>
<dbReference type="EMBL" id="PFED01000025">
    <property type="protein sequence ID" value="PJE63240.1"/>
    <property type="molecule type" value="Genomic_DNA"/>
</dbReference>
<evidence type="ECO:0000256" key="2">
    <source>
        <dbReference type="ARBA" id="ARBA00022540"/>
    </source>
</evidence>
<protein>
    <recommendedName>
        <fullName evidence="4">Translation initiation factor IF-3</fullName>
    </recommendedName>
</protein>
<dbReference type="Pfam" id="PF00707">
    <property type="entry name" value="IF3_C"/>
    <property type="match status" value="1"/>
</dbReference>
<name>A0A2M8KTN1_9BACT</name>
<evidence type="ECO:0000256" key="1">
    <source>
        <dbReference type="ARBA" id="ARBA00005439"/>
    </source>
</evidence>
<dbReference type="InterPro" id="IPR036787">
    <property type="entry name" value="T_IF-3_N_sf"/>
</dbReference>
<accession>A0A2M8KTN1</accession>
<feature type="domain" description="Translation initiation factor 3 N-terminal" evidence="6">
    <location>
        <begin position="2"/>
        <end position="60"/>
    </location>
</feature>
<dbReference type="InterPro" id="IPR019815">
    <property type="entry name" value="Translation_initiation_fac_3_C"/>
</dbReference>
<dbReference type="Pfam" id="PF05198">
    <property type="entry name" value="IF3_N"/>
    <property type="match status" value="1"/>
</dbReference>
<dbReference type="GO" id="GO:0032790">
    <property type="term" value="P:ribosome disassembly"/>
    <property type="evidence" value="ECO:0007669"/>
    <property type="project" value="TreeGrafter"/>
</dbReference>
<sequence>MRILSADNVQIGVLTRLEALALAKEKGVDLVEVAPKAMPPVAKLIEFNKYLYQLAKKEKSELKGRTEVKEVKIGLFMAENDLGRMVKRVQDFLKKNQQVKVSLWLKGRQLDKKQEARVLMNGFIERVSFAKIVSEPVMQGKVMRAVITFDKDKKNEKAQSNKIEKTKD</sequence>
<keyword evidence="2 7" id="KW-0396">Initiation factor</keyword>
<dbReference type="Proteomes" id="UP000229554">
    <property type="component" value="Unassembled WGS sequence"/>
</dbReference>
<dbReference type="AlphaFoldDB" id="A0A2M8KTN1"/>
<dbReference type="GO" id="GO:0043022">
    <property type="term" value="F:ribosome binding"/>
    <property type="evidence" value="ECO:0007669"/>
    <property type="project" value="TreeGrafter"/>
</dbReference>
<dbReference type="SUPFAM" id="SSF54364">
    <property type="entry name" value="Translation initiation factor IF3, N-terminal domain"/>
    <property type="match status" value="1"/>
</dbReference>
<evidence type="ECO:0000256" key="3">
    <source>
        <dbReference type="ARBA" id="ARBA00022917"/>
    </source>
</evidence>
<feature type="domain" description="Translation initiation factor 3 C-terminal" evidence="5">
    <location>
        <begin position="66"/>
        <end position="147"/>
    </location>
</feature>
<dbReference type="Gene3D" id="3.10.20.80">
    <property type="entry name" value="Translation initiation factor 3 (IF-3), N-terminal domain"/>
    <property type="match status" value="1"/>
</dbReference>
<evidence type="ECO:0000256" key="4">
    <source>
        <dbReference type="NCBIfam" id="TIGR00168"/>
    </source>
</evidence>